<evidence type="ECO:0000313" key="3">
    <source>
        <dbReference type="Proteomes" id="UP001176961"/>
    </source>
</evidence>
<accession>A0AA36DMU8</accession>
<comment type="caution">
    <text evidence="2">The sequence shown here is derived from an EMBL/GenBank/DDBJ whole genome shotgun (WGS) entry which is preliminary data.</text>
</comment>
<sequence length="70" mass="8402">MRAAILFLIVIVSVQADVFHGRYRESMEQYRRRERYENCLKYCVNKSKRVKFNEVLCSECSLLLKSDDSY</sequence>
<keyword evidence="3" id="KW-1185">Reference proteome</keyword>
<evidence type="ECO:0000256" key="1">
    <source>
        <dbReference type="SAM" id="SignalP"/>
    </source>
</evidence>
<keyword evidence="1" id="KW-0732">Signal</keyword>
<name>A0AA36DMU8_CYLNA</name>
<gene>
    <name evidence="2" type="ORF">CYNAS_LOCUS1452</name>
</gene>
<proteinExistence type="predicted"/>
<dbReference type="EMBL" id="CATQJL010000001">
    <property type="protein sequence ID" value="CAJ0589469.1"/>
    <property type="molecule type" value="Genomic_DNA"/>
</dbReference>
<feature type="chain" id="PRO_5041403705" evidence="1">
    <location>
        <begin position="17"/>
        <end position="70"/>
    </location>
</feature>
<feature type="signal peptide" evidence="1">
    <location>
        <begin position="1"/>
        <end position="16"/>
    </location>
</feature>
<organism evidence="2 3">
    <name type="scientific">Cylicocyclus nassatus</name>
    <name type="common">Nematode worm</name>
    <dbReference type="NCBI Taxonomy" id="53992"/>
    <lineage>
        <taxon>Eukaryota</taxon>
        <taxon>Metazoa</taxon>
        <taxon>Ecdysozoa</taxon>
        <taxon>Nematoda</taxon>
        <taxon>Chromadorea</taxon>
        <taxon>Rhabditida</taxon>
        <taxon>Rhabditina</taxon>
        <taxon>Rhabditomorpha</taxon>
        <taxon>Strongyloidea</taxon>
        <taxon>Strongylidae</taxon>
        <taxon>Cylicocyclus</taxon>
    </lineage>
</organism>
<dbReference type="AlphaFoldDB" id="A0AA36DMU8"/>
<evidence type="ECO:0000313" key="2">
    <source>
        <dbReference type="EMBL" id="CAJ0589469.1"/>
    </source>
</evidence>
<dbReference type="Proteomes" id="UP001176961">
    <property type="component" value="Unassembled WGS sequence"/>
</dbReference>
<reference evidence="2" key="1">
    <citation type="submission" date="2023-07" db="EMBL/GenBank/DDBJ databases">
        <authorList>
            <consortium name="CYATHOMIX"/>
        </authorList>
    </citation>
    <scope>NUCLEOTIDE SEQUENCE</scope>
    <source>
        <strain evidence="2">N/A</strain>
    </source>
</reference>
<protein>
    <submittedName>
        <fullName evidence="2">Uncharacterized protein</fullName>
    </submittedName>
</protein>